<proteinExistence type="predicted"/>
<comment type="caution">
    <text evidence="1">The sequence shown here is derived from an EMBL/GenBank/DDBJ whole genome shotgun (WGS) entry which is preliminary data.</text>
</comment>
<dbReference type="AlphaFoldDB" id="A0A8J3ID29"/>
<dbReference type="EMBL" id="BNJK01000001">
    <property type="protein sequence ID" value="GHO92096.1"/>
    <property type="molecule type" value="Genomic_DNA"/>
</dbReference>
<evidence type="ECO:0000313" key="1">
    <source>
        <dbReference type="EMBL" id="GHO92096.1"/>
    </source>
</evidence>
<protein>
    <submittedName>
        <fullName evidence="1">Uncharacterized protein</fullName>
    </submittedName>
</protein>
<organism evidence="1 2">
    <name type="scientific">Reticulibacter mediterranei</name>
    <dbReference type="NCBI Taxonomy" id="2778369"/>
    <lineage>
        <taxon>Bacteria</taxon>
        <taxon>Bacillati</taxon>
        <taxon>Chloroflexota</taxon>
        <taxon>Ktedonobacteria</taxon>
        <taxon>Ktedonobacterales</taxon>
        <taxon>Reticulibacteraceae</taxon>
        <taxon>Reticulibacter</taxon>
    </lineage>
</organism>
<gene>
    <name evidence="1" type="ORF">KSF_021440</name>
</gene>
<keyword evidence="2" id="KW-1185">Reference proteome</keyword>
<accession>A0A8J3ID29</accession>
<name>A0A8J3ID29_9CHLR</name>
<dbReference type="RefSeq" id="WP_220202955.1">
    <property type="nucleotide sequence ID" value="NZ_BNJK01000001.1"/>
</dbReference>
<reference evidence="1" key="1">
    <citation type="submission" date="2020-10" db="EMBL/GenBank/DDBJ databases">
        <title>Taxonomic study of unclassified bacteria belonging to the class Ktedonobacteria.</title>
        <authorList>
            <person name="Yabe S."/>
            <person name="Wang C.M."/>
            <person name="Zheng Y."/>
            <person name="Sakai Y."/>
            <person name="Cavaletti L."/>
            <person name="Monciardini P."/>
            <person name="Donadio S."/>
        </authorList>
    </citation>
    <scope>NUCLEOTIDE SEQUENCE</scope>
    <source>
        <strain evidence="1">ID150040</strain>
    </source>
</reference>
<dbReference type="Proteomes" id="UP000597444">
    <property type="component" value="Unassembled WGS sequence"/>
</dbReference>
<sequence length="70" mass="8133">MNTQPLERLPEVNSVVTETEALEQCGFAQDEVISLLWLRQWYQHGGSDRVEIVRRLEFLKLLVVHGKVDL</sequence>
<evidence type="ECO:0000313" key="2">
    <source>
        <dbReference type="Proteomes" id="UP000597444"/>
    </source>
</evidence>